<dbReference type="Pfam" id="PF01243">
    <property type="entry name" value="PNPOx_N"/>
    <property type="match status" value="1"/>
</dbReference>
<feature type="compositionally biased region" description="Basic residues" evidence="1">
    <location>
        <begin position="297"/>
        <end position="310"/>
    </location>
</feature>
<reference evidence="4" key="1">
    <citation type="submission" date="2023-07" db="EMBL/GenBank/DDBJ databases">
        <title>Whole genome shotgun sequence of Streptomyces spororaveus NBRC 15456.</title>
        <authorList>
            <person name="Komaki H."/>
            <person name="Tamura T."/>
        </authorList>
    </citation>
    <scope>NUCLEOTIDE SEQUENCE [LARGE SCALE GENOMIC DNA]</scope>
    <source>
        <strain evidence="4">NBRC 15456</strain>
    </source>
</reference>
<dbReference type="PANTHER" id="PTHR42815:SF2">
    <property type="entry name" value="FAD-BINDING, PUTATIVE (AFU_ORTHOLOGUE AFUA_6G07600)-RELATED"/>
    <property type="match status" value="1"/>
</dbReference>
<dbReference type="Proteomes" id="UP000608522">
    <property type="component" value="Unassembled WGS sequence"/>
</dbReference>
<comment type="caution">
    <text evidence="3">The sequence shown here is derived from an EMBL/GenBank/DDBJ whole genome shotgun (WGS) entry which is preliminary data.</text>
</comment>
<dbReference type="SUPFAM" id="SSF50475">
    <property type="entry name" value="FMN-binding split barrel"/>
    <property type="match status" value="1"/>
</dbReference>
<feature type="domain" description="Pyridoxamine 5'-phosphate oxidase N-terminal" evidence="2">
    <location>
        <begin position="181"/>
        <end position="266"/>
    </location>
</feature>
<dbReference type="Gene3D" id="2.30.110.10">
    <property type="entry name" value="Electron Transport, Fmn-binding Protein, Chain A"/>
    <property type="match status" value="1"/>
</dbReference>
<dbReference type="EMBL" id="BNED01000005">
    <property type="protein sequence ID" value="GHI75826.1"/>
    <property type="molecule type" value="Genomic_DNA"/>
</dbReference>
<name>A0ABQ3T602_9ACTN</name>
<organism evidence="3 4">
    <name type="scientific">Streptomyces spororaveus</name>
    <dbReference type="NCBI Taxonomy" id="284039"/>
    <lineage>
        <taxon>Bacteria</taxon>
        <taxon>Bacillati</taxon>
        <taxon>Actinomycetota</taxon>
        <taxon>Actinomycetes</taxon>
        <taxon>Kitasatosporales</taxon>
        <taxon>Streptomycetaceae</taxon>
        <taxon>Streptomyces</taxon>
    </lineage>
</organism>
<proteinExistence type="predicted"/>
<evidence type="ECO:0000313" key="3">
    <source>
        <dbReference type="EMBL" id="GHI75826.1"/>
    </source>
</evidence>
<evidence type="ECO:0000259" key="2">
    <source>
        <dbReference type="Pfam" id="PF01243"/>
    </source>
</evidence>
<sequence>MSRSNETPPVGFHTGELAVQQQAGVRAQADRLSGMLSPPDLRGGAARFLAERTLAALTARDDSGRLWISPLTGPPGVLDVIAASTLHVRTAPAADDPLHGLPPGQQVGLLAIDFATRRRFRVNGTLATADEDGLMLQVDQAYGNCPQYIQRRHLQPGPAVAEGGDGSPVRYATSLASGQARLIRAADTFFLGTAHPERGNDASHRGGPPGFVRVEGDSLWWPDYPGNNMFNSLGNLAVDSAAALLFADFATGHTLLLSGTAVLEWSPDGSDDDEGGTGRRVRFHIGSVVDGSGAPRHAPHPVRRPPHRKD</sequence>
<protein>
    <recommendedName>
        <fullName evidence="2">Pyridoxamine 5'-phosphate oxidase N-terminal domain-containing protein</fullName>
    </recommendedName>
</protein>
<dbReference type="RefSeq" id="WP_202198210.1">
    <property type="nucleotide sequence ID" value="NZ_BAAATO010000011.1"/>
</dbReference>
<dbReference type="PANTHER" id="PTHR42815">
    <property type="entry name" value="FAD-BINDING, PUTATIVE (AFU_ORTHOLOGUE AFUA_6G07600)-RELATED"/>
    <property type="match status" value="1"/>
</dbReference>
<dbReference type="InterPro" id="IPR011576">
    <property type="entry name" value="Pyridox_Oxase_N"/>
</dbReference>
<feature type="region of interest" description="Disordered" evidence="1">
    <location>
        <begin position="285"/>
        <end position="310"/>
    </location>
</feature>
<evidence type="ECO:0000256" key="1">
    <source>
        <dbReference type="SAM" id="MobiDB-lite"/>
    </source>
</evidence>
<keyword evidence="4" id="KW-1185">Reference proteome</keyword>
<accession>A0ABQ3T602</accession>
<evidence type="ECO:0000313" key="4">
    <source>
        <dbReference type="Proteomes" id="UP000608522"/>
    </source>
</evidence>
<dbReference type="InterPro" id="IPR012349">
    <property type="entry name" value="Split_barrel_FMN-bd"/>
</dbReference>
<gene>
    <name evidence="3" type="ORF">Sspor_13870</name>
</gene>